<dbReference type="AlphaFoldDB" id="A0A642VE28"/>
<organism evidence="3 4">
    <name type="scientific">Trichomonascus ciferrii</name>
    <dbReference type="NCBI Taxonomy" id="44093"/>
    <lineage>
        <taxon>Eukaryota</taxon>
        <taxon>Fungi</taxon>
        <taxon>Dikarya</taxon>
        <taxon>Ascomycota</taxon>
        <taxon>Saccharomycotina</taxon>
        <taxon>Dipodascomycetes</taxon>
        <taxon>Dipodascales</taxon>
        <taxon>Trichomonascaceae</taxon>
        <taxon>Trichomonascus</taxon>
        <taxon>Trichomonascus ciferrii complex</taxon>
    </lineage>
</organism>
<feature type="domain" description="C2H2-type" evidence="2">
    <location>
        <begin position="20"/>
        <end position="42"/>
    </location>
</feature>
<dbReference type="InterPro" id="IPR041661">
    <property type="entry name" value="ZN622/Rei1/Reh1_Znf-C2H2"/>
</dbReference>
<dbReference type="GO" id="GO:0042273">
    <property type="term" value="P:ribosomal large subunit biogenesis"/>
    <property type="evidence" value="ECO:0007669"/>
    <property type="project" value="TreeGrafter"/>
</dbReference>
<dbReference type="PROSITE" id="PS00028">
    <property type="entry name" value="ZINC_FINGER_C2H2_1"/>
    <property type="match status" value="1"/>
</dbReference>
<dbReference type="InterPro" id="IPR013087">
    <property type="entry name" value="Znf_C2H2_type"/>
</dbReference>
<gene>
    <name evidence="3" type="ORF">TRICI_000243</name>
</gene>
<proteinExistence type="predicted"/>
<evidence type="ECO:0000256" key="1">
    <source>
        <dbReference type="SAM" id="MobiDB-lite"/>
    </source>
</evidence>
<feature type="compositionally biased region" description="Acidic residues" evidence="1">
    <location>
        <begin position="167"/>
        <end position="179"/>
    </location>
</feature>
<dbReference type="Proteomes" id="UP000761534">
    <property type="component" value="Unassembled WGS sequence"/>
</dbReference>
<evidence type="ECO:0000313" key="4">
    <source>
        <dbReference type="Proteomes" id="UP000761534"/>
    </source>
</evidence>
<feature type="region of interest" description="Disordered" evidence="1">
    <location>
        <begin position="402"/>
        <end position="444"/>
    </location>
</feature>
<feature type="compositionally biased region" description="Low complexity" evidence="1">
    <location>
        <begin position="67"/>
        <end position="92"/>
    </location>
</feature>
<sequence>MELVASTQPPRGDGDGVFTCNTCGLTFPTADLQRLHMKADWHRYNLKRKVANLPPITSEMFAEKMLQQQQLQEMQKNNTGRGSSARSSGQRQQTKRDKKREEKLLRKMAQTKISDDKDVPPRPTSPAASEASMSSSTFSLGEPVDDAQSVTTEEDNADATPHRQYNDDTETEGEEDEEERLIQQKLAEAVKIPPNVCFVDGKEFETVEQNVEYMERTYGLFIPEKEYLTDLKGLIGYLGEKIGLGKMCLYCNYEGRNIEGVRQHMRAKQHVKIPYETTEQKLEISDYYDFRSSYANRPRVRKAKKAILEDEEWEDVSDVEDDDEEGEIIQVDDDSDEELDEDEDALYVDDTGYQLELASGYRAGHRSLQRYYRQNLRPSTITREGQGTVMAVDARASNLVKPRDPVQAKLQKQAWKEEKRQKNIETRRDKHINNQPHFRDQLLQ</sequence>
<dbReference type="PANTHER" id="PTHR13182:SF8">
    <property type="entry name" value="CYTOPLASMIC 60S SUBUNIT BIOGENESIS FACTOR ZNF622"/>
    <property type="match status" value="1"/>
</dbReference>
<feature type="region of interest" description="Disordered" evidence="1">
    <location>
        <begin position="67"/>
        <end position="179"/>
    </location>
</feature>
<evidence type="ECO:0000259" key="2">
    <source>
        <dbReference type="PROSITE" id="PS00028"/>
    </source>
</evidence>
<dbReference type="InterPro" id="IPR040025">
    <property type="entry name" value="Znf622/Rei1/Reh1"/>
</dbReference>
<reference evidence="3" key="1">
    <citation type="journal article" date="2019" name="G3 (Bethesda)">
        <title>Genome Assemblies of Two Rare Opportunistic Yeast Pathogens: Diutina rugosa (syn. Candida rugosa) and Trichomonascus ciferrii (syn. Candida ciferrii).</title>
        <authorList>
            <person name="Mixao V."/>
            <person name="Saus E."/>
            <person name="Hansen A.P."/>
            <person name="Lass-Florl C."/>
            <person name="Gabaldon T."/>
        </authorList>
    </citation>
    <scope>NUCLEOTIDE SEQUENCE</scope>
    <source>
        <strain evidence="3">CBS 4856</strain>
    </source>
</reference>
<dbReference type="Pfam" id="PF12756">
    <property type="entry name" value="zf-C2H2_2"/>
    <property type="match status" value="1"/>
</dbReference>
<protein>
    <recommendedName>
        <fullName evidence="2">C2H2-type domain-containing protein</fullName>
    </recommendedName>
</protein>
<keyword evidence="4" id="KW-1185">Reference proteome</keyword>
<dbReference type="VEuPathDB" id="FungiDB:TRICI_000243"/>
<name>A0A642VE28_9ASCO</name>
<feature type="compositionally biased region" description="Low complexity" evidence="1">
    <location>
        <begin position="125"/>
        <end position="139"/>
    </location>
</feature>
<dbReference type="SMART" id="SM00355">
    <property type="entry name" value="ZnF_C2H2"/>
    <property type="match status" value="2"/>
</dbReference>
<feature type="region of interest" description="Disordered" evidence="1">
    <location>
        <begin position="313"/>
        <end position="336"/>
    </location>
</feature>
<comment type="caution">
    <text evidence="3">The sequence shown here is derived from an EMBL/GenBank/DDBJ whole genome shotgun (WGS) entry which is preliminary data.</text>
</comment>
<dbReference type="EMBL" id="SWFS01000024">
    <property type="protein sequence ID" value="KAA8917642.1"/>
    <property type="molecule type" value="Genomic_DNA"/>
</dbReference>
<dbReference type="PANTHER" id="PTHR13182">
    <property type="entry name" value="ZINC FINGER PROTEIN 622"/>
    <property type="match status" value="1"/>
</dbReference>
<feature type="compositionally biased region" description="Basic and acidic residues" evidence="1">
    <location>
        <begin position="414"/>
        <end position="444"/>
    </location>
</feature>
<dbReference type="GO" id="GO:0030687">
    <property type="term" value="C:preribosome, large subunit precursor"/>
    <property type="evidence" value="ECO:0007669"/>
    <property type="project" value="TreeGrafter"/>
</dbReference>
<accession>A0A642VE28</accession>
<evidence type="ECO:0000313" key="3">
    <source>
        <dbReference type="EMBL" id="KAA8917642.1"/>
    </source>
</evidence>
<dbReference type="OrthoDB" id="19329at2759"/>